<comment type="caution">
    <text evidence="4">The sequence shown here is derived from an EMBL/GenBank/DDBJ whole genome shotgun (WGS) entry which is preliminary data.</text>
</comment>
<dbReference type="SUPFAM" id="SSF51261">
    <property type="entry name" value="Duplicated hybrid motif"/>
    <property type="match status" value="1"/>
</dbReference>
<reference evidence="4" key="1">
    <citation type="submission" date="2020-10" db="EMBL/GenBank/DDBJ databases">
        <authorList>
            <person name="Gilroy R."/>
        </authorList>
    </citation>
    <scope>NUCLEOTIDE SEQUENCE</scope>
    <source>
        <strain evidence="4">1383</strain>
    </source>
</reference>
<gene>
    <name evidence="4" type="ORF">IAC44_04480</name>
</gene>
<keyword evidence="2" id="KW-1133">Transmembrane helix</keyword>
<reference evidence="4" key="2">
    <citation type="journal article" date="2021" name="PeerJ">
        <title>Extensive microbial diversity within the chicken gut microbiome revealed by metagenomics and culture.</title>
        <authorList>
            <person name="Gilroy R."/>
            <person name="Ravi A."/>
            <person name="Getino M."/>
            <person name="Pursley I."/>
            <person name="Horton D.L."/>
            <person name="Alikhan N.F."/>
            <person name="Baker D."/>
            <person name="Gharbi K."/>
            <person name="Hall N."/>
            <person name="Watson M."/>
            <person name="Adriaenssens E.M."/>
            <person name="Foster-Nyarko E."/>
            <person name="Jarju S."/>
            <person name="Secka A."/>
            <person name="Antonio M."/>
            <person name="Oren A."/>
            <person name="Chaudhuri R.R."/>
            <person name="La Ragione R."/>
            <person name="Hildebrand F."/>
            <person name="Pallen M.J."/>
        </authorList>
    </citation>
    <scope>NUCLEOTIDE SEQUENCE</scope>
    <source>
        <strain evidence="4">1383</strain>
    </source>
</reference>
<dbReference type="CDD" id="cd12797">
    <property type="entry name" value="M23_peptidase"/>
    <property type="match status" value="1"/>
</dbReference>
<dbReference type="EMBL" id="DVLY01000104">
    <property type="protein sequence ID" value="HIT98077.1"/>
    <property type="molecule type" value="Genomic_DNA"/>
</dbReference>
<protein>
    <submittedName>
        <fullName evidence="4">M23 family metallopeptidase</fullName>
    </submittedName>
</protein>
<dbReference type="Gene3D" id="2.70.70.10">
    <property type="entry name" value="Glucose Permease (Domain IIA)"/>
    <property type="match status" value="1"/>
</dbReference>
<keyword evidence="2" id="KW-0812">Transmembrane</keyword>
<evidence type="ECO:0000256" key="1">
    <source>
        <dbReference type="SAM" id="MobiDB-lite"/>
    </source>
</evidence>
<dbReference type="PANTHER" id="PTHR21666">
    <property type="entry name" value="PEPTIDASE-RELATED"/>
    <property type="match status" value="1"/>
</dbReference>
<dbReference type="PANTHER" id="PTHR21666:SF270">
    <property type="entry name" value="MUREIN HYDROLASE ACTIVATOR ENVC"/>
    <property type="match status" value="1"/>
</dbReference>
<dbReference type="InterPro" id="IPR016047">
    <property type="entry name" value="M23ase_b-sheet_dom"/>
</dbReference>
<dbReference type="Pfam" id="PF01551">
    <property type="entry name" value="Peptidase_M23"/>
    <property type="match status" value="1"/>
</dbReference>
<dbReference type="InterPro" id="IPR050570">
    <property type="entry name" value="Cell_wall_metabolism_enzyme"/>
</dbReference>
<sequence>MPIDEMAAKKKESHPGNEPKESFRRRLRRKLTNHFKFIVFDEAMFHEVFSLRLRPMNIVILLAVATLVLVGGTILLLRYTSLKTYVITDDIPALRRQTVRLLTQVDTLETRLMQNEAYLAVLRDILAGDVAPEKMQDSVFVDSVSKNAQQFIWASAQDSVFRRQVEQRQMEALQAAVTTRSMQVLSVPVRGAVMAAPYDPSTDHLWIDLSAPANTPIFAVAAGTVIYRDWTPENGNVLVISHPGNMSTVYKNVGLTQKNPGDRVSQGDLIATTGLGASATSNPVVRFELWVDGASVDPQDYINFGM</sequence>
<organism evidence="4 5">
    <name type="scientific">Candidatus Merdimorpha stercoravium</name>
    <dbReference type="NCBI Taxonomy" id="2840863"/>
    <lineage>
        <taxon>Bacteria</taxon>
        <taxon>Pseudomonadati</taxon>
        <taxon>Bacteroidota</taxon>
        <taxon>Flavobacteriia</taxon>
        <taxon>Flavobacteriales</taxon>
        <taxon>Candidatus Merdimorpha</taxon>
    </lineage>
</organism>
<evidence type="ECO:0000256" key="2">
    <source>
        <dbReference type="SAM" id="Phobius"/>
    </source>
</evidence>
<evidence type="ECO:0000313" key="5">
    <source>
        <dbReference type="Proteomes" id="UP000824161"/>
    </source>
</evidence>
<feature type="transmembrane region" description="Helical" evidence="2">
    <location>
        <begin position="58"/>
        <end position="77"/>
    </location>
</feature>
<dbReference type="InterPro" id="IPR011055">
    <property type="entry name" value="Dup_hybrid_motif"/>
</dbReference>
<accession>A0A9D1HBM6</accession>
<feature type="domain" description="M23ase beta-sheet core" evidence="3">
    <location>
        <begin position="206"/>
        <end position="298"/>
    </location>
</feature>
<proteinExistence type="predicted"/>
<evidence type="ECO:0000259" key="3">
    <source>
        <dbReference type="Pfam" id="PF01551"/>
    </source>
</evidence>
<feature type="region of interest" description="Disordered" evidence="1">
    <location>
        <begin position="1"/>
        <end position="23"/>
    </location>
</feature>
<dbReference type="AlphaFoldDB" id="A0A9D1HBM6"/>
<dbReference type="Proteomes" id="UP000824161">
    <property type="component" value="Unassembled WGS sequence"/>
</dbReference>
<evidence type="ECO:0000313" key="4">
    <source>
        <dbReference type="EMBL" id="HIT98077.1"/>
    </source>
</evidence>
<name>A0A9D1HBM6_9FLAO</name>
<keyword evidence="2" id="KW-0472">Membrane</keyword>
<dbReference type="GO" id="GO:0004222">
    <property type="term" value="F:metalloendopeptidase activity"/>
    <property type="evidence" value="ECO:0007669"/>
    <property type="project" value="TreeGrafter"/>
</dbReference>